<protein>
    <recommendedName>
        <fullName evidence="3">Required for respiratory growth protein 7, mitochondrial</fullName>
    </recommendedName>
</protein>
<proteinExistence type="inferred from homology"/>
<comment type="subcellular location">
    <subcellularLocation>
        <location evidence="1">Mitochondrion</location>
    </subcellularLocation>
</comment>
<evidence type="ECO:0000313" key="6">
    <source>
        <dbReference type="Proteomes" id="UP001306508"/>
    </source>
</evidence>
<accession>A0AAN7WT80</accession>
<comment type="similarity">
    <text evidence="2">Belongs to the RRG7 family.</text>
</comment>
<dbReference type="Pfam" id="PF10356">
    <property type="entry name" value="RRG7"/>
    <property type="match status" value="1"/>
</dbReference>
<evidence type="ECO:0000256" key="3">
    <source>
        <dbReference type="ARBA" id="ARBA00014638"/>
    </source>
</evidence>
<dbReference type="GO" id="GO:0005739">
    <property type="term" value="C:mitochondrion"/>
    <property type="evidence" value="ECO:0007669"/>
    <property type="project" value="UniProtKB-SubCell"/>
</dbReference>
<evidence type="ECO:0000256" key="4">
    <source>
        <dbReference type="ARBA" id="ARBA00023128"/>
    </source>
</evidence>
<evidence type="ECO:0000313" key="5">
    <source>
        <dbReference type="EMBL" id="KAK5780193.1"/>
    </source>
</evidence>
<dbReference type="Proteomes" id="UP001306508">
    <property type="component" value="Unassembled WGS sequence"/>
</dbReference>
<keyword evidence="6" id="KW-1185">Reference proteome</keyword>
<dbReference type="PANTHER" id="PTHR28133">
    <property type="entry name" value="REQUIRED FOR RESPIRATORY GROWTH PROTEIN 7, MITOCHONDRIAL"/>
    <property type="match status" value="1"/>
</dbReference>
<evidence type="ECO:0000256" key="1">
    <source>
        <dbReference type="ARBA" id="ARBA00004173"/>
    </source>
</evidence>
<sequence length="239" mass="27375">MNKDIRQLEQKSLYNDLLVNYINGNQSIIKSTVFQGNLYEHAVMRELHEKLFMGNLSKVGGAHDGGVDITAKWNLNKIYSTVRKEVDLATMYPPENIPKRIKLKSRMINPIIHKLSRGEDVEFDVLIQCKAFNKSKVAPKEFRELIGTYNTLVSPKKRNSSIMIMCSPHLLTPDGLKLINSIDMSLIYLRISQITQTSDKSFDISHSGKLLNYYENDTINKLFKGCGIQEFLKLSLYNK</sequence>
<keyword evidence="4" id="KW-0496">Mitochondrion</keyword>
<organism evidence="5 6">
    <name type="scientific">Arxiozyma heterogenica</name>
    <dbReference type="NCBI Taxonomy" id="278026"/>
    <lineage>
        <taxon>Eukaryota</taxon>
        <taxon>Fungi</taxon>
        <taxon>Dikarya</taxon>
        <taxon>Ascomycota</taxon>
        <taxon>Saccharomycotina</taxon>
        <taxon>Saccharomycetes</taxon>
        <taxon>Saccharomycetales</taxon>
        <taxon>Saccharomycetaceae</taxon>
        <taxon>Arxiozyma</taxon>
    </lineage>
</organism>
<gene>
    <name evidence="5" type="ORF">RI543_002737</name>
</gene>
<dbReference type="EMBL" id="JAWIZZ010000045">
    <property type="protein sequence ID" value="KAK5780193.1"/>
    <property type="molecule type" value="Genomic_DNA"/>
</dbReference>
<dbReference type="PANTHER" id="PTHR28133:SF1">
    <property type="entry name" value="REQUIRED FOR RESPIRATORY GROWTH PROTEIN 7, MITOCHONDRIAL"/>
    <property type="match status" value="1"/>
</dbReference>
<comment type="caution">
    <text evidence="5">The sequence shown here is derived from an EMBL/GenBank/DDBJ whole genome shotgun (WGS) entry which is preliminary data.</text>
</comment>
<name>A0AAN7WT80_9SACH</name>
<dbReference type="InterPro" id="IPR018828">
    <property type="entry name" value="RRG7"/>
</dbReference>
<reference evidence="6" key="1">
    <citation type="submission" date="2023-07" db="EMBL/GenBank/DDBJ databases">
        <title>A draft genome of Kazachstania heterogenica Y-27499.</title>
        <authorList>
            <person name="Donic C."/>
            <person name="Kralova J.S."/>
            <person name="Fidel L."/>
            <person name="Ben-Dor S."/>
            <person name="Jung S."/>
        </authorList>
    </citation>
    <scope>NUCLEOTIDE SEQUENCE [LARGE SCALE GENOMIC DNA]</scope>
    <source>
        <strain evidence="6">Y27499</strain>
    </source>
</reference>
<evidence type="ECO:0000256" key="2">
    <source>
        <dbReference type="ARBA" id="ARBA00009554"/>
    </source>
</evidence>
<dbReference type="AlphaFoldDB" id="A0AAN7WT80"/>